<accession>A0ABV3RT21</accession>
<organism evidence="1 2">
    <name type="scientific">Sulfitobacter sediminis</name>
    <dbReference type="NCBI Taxonomy" id="3234186"/>
    <lineage>
        <taxon>Bacteria</taxon>
        <taxon>Pseudomonadati</taxon>
        <taxon>Pseudomonadota</taxon>
        <taxon>Alphaproteobacteria</taxon>
        <taxon>Rhodobacterales</taxon>
        <taxon>Roseobacteraceae</taxon>
        <taxon>Sulfitobacter</taxon>
    </lineage>
</organism>
<gene>
    <name evidence="1" type="ORF">AB2B41_20845</name>
</gene>
<sequence>MRIDEDLKAIMGSADGCSLVALGDLQTRLVLRFVSERSLTQERLNHVCAQANRAFRYVDALRQDVSSETGADDNAMMATPKGYDVFIRSAQNHTDVIFCSCNDMRTAKQLVKHAREFLLKMAPAA</sequence>
<dbReference type="EMBL" id="JBFNXX010000029">
    <property type="protein sequence ID" value="MEW9922061.1"/>
    <property type="molecule type" value="Genomic_DNA"/>
</dbReference>
<proteinExistence type="predicted"/>
<dbReference type="Proteomes" id="UP001556098">
    <property type="component" value="Unassembled WGS sequence"/>
</dbReference>
<keyword evidence="2" id="KW-1185">Reference proteome</keyword>
<comment type="caution">
    <text evidence="1">The sequence shown here is derived from an EMBL/GenBank/DDBJ whole genome shotgun (WGS) entry which is preliminary data.</text>
</comment>
<reference evidence="1 2" key="1">
    <citation type="submission" date="2024-07" db="EMBL/GenBank/DDBJ databases">
        <title>Marimonas sp.nov., isolated from tidal-flat sediment.</title>
        <authorList>
            <person name="Jayan J.N."/>
            <person name="Lee S.S."/>
        </authorList>
    </citation>
    <scope>NUCLEOTIDE SEQUENCE [LARGE SCALE GENOMIC DNA]</scope>
    <source>
        <strain evidence="1 2">MJW-29</strain>
    </source>
</reference>
<evidence type="ECO:0000313" key="1">
    <source>
        <dbReference type="EMBL" id="MEW9922061.1"/>
    </source>
</evidence>
<protein>
    <submittedName>
        <fullName evidence="1">Uncharacterized protein</fullName>
    </submittedName>
</protein>
<name>A0ABV3RT21_9RHOB</name>
<evidence type="ECO:0000313" key="2">
    <source>
        <dbReference type="Proteomes" id="UP001556098"/>
    </source>
</evidence>
<dbReference type="RefSeq" id="WP_367879758.1">
    <property type="nucleotide sequence ID" value="NZ_JBFNXX010000029.1"/>
</dbReference>